<gene>
    <name evidence="2" type="ORF">HB375_11985</name>
</gene>
<dbReference type="Proteomes" id="UP000707352">
    <property type="component" value="Unassembled WGS sequence"/>
</dbReference>
<feature type="transmembrane region" description="Helical" evidence="1">
    <location>
        <begin position="127"/>
        <end position="149"/>
    </location>
</feature>
<evidence type="ECO:0000256" key="1">
    <source>
        <dbReference type="SAM" id="Phobius"/>
    </source>
</evidence>
<dbReference type="NCBIfam" id="NF033684">
    <property type="entry name" value="suffix_2_RND"/>
    <property type="match status" value="1"/>
</dbReference>
<comment type="caution">
    <text evidence="2">The sequence shown here is derived from an EMBL/GenBank/DDBJ whole genome shotgun (WGS) entry which is preliminary data.</text>
</comment>
<dbReference type="EMBL" id="JAATJS010000003">
    <property type="protein sequence ID" value="NIX77329.1"/>
    <property type="molecule type" value="Genomic_DNA"/>
</dbReference>
<organism evidence="2 3">
    <name type="scientific">Microvirga terricola</name>
    <dbReference type="NCBI Taxonomy" id="2719797"/>
    <lineage>
        <taxon>Bacteria</taxon>
        <taxon>Pseudomonadati</taxon>
        <taxon>Pseudomonadota</taxon>
        <taxon>Alphaproteobacteria</taxon>
        <taxon>Hyphomicrobiales</taxon>
        <taxon>Methylobacteriaceae</taxon>
        <taxon>Microvirga</taxon>
    </lineage>
</organism>
<keyword evidence="1" id="KW-0812">Transmembrane</keyword>
<keyword evidence="3" id="KW-1185">Reference proteome</keyword>
<reference evidence="2 3" key="1">
    <citation type="submission" date="2020-03" db="EMBL/GenBank/DDBJ databases">
        <title>The genome sequence of Microvirga sp. c23x22.</title>
        <authorList>
            <person name="Zhang X."/>
        </authorList>
    </citation>
    <scope>NUCLEOTIDE SEQUENCE [LARGE SCALE GENOMIC DNA]</scope>
    <source>
        <strain evidence="3">c23x22</strain>
    </source>
</reference>
<name>A0ABX0VDS8_9HYPH</name>
<feature type="transmembrane region" description="Helical" evidence="1">
    <location>
        <begin position="48"/>
        <end position="71"/>
    </location>
</feature>
<protein>
    <submittedName>
        <fullName evidence="2">Transporter suffix domain-containing protein</fullName>
    </submittedName>
</protein>
<dbReference type="InterPro" id="IPR047961">
    <property type="entry name" value="Transp_suffix-like"/>
</dbReference>
<sequence>MTTFRHELGPSSLAGRRCKLGIAIFILAFVLWLLVPLAAALQAPPARIAAMSGAIFVANKVMLVICVAVMGKEGFLQLKAILSRALFPTEVGPTRYTIGLVMFCLPLVSAMLEPYVEQFWPDAGSDLWLKAVGDLMLIASFFVLGGEFWNKVHALFVRTAKVVDTGRMDASGTASGIVN</sequence>
<feature type="transmembrane region" description="Helical" evidence="1">
    <location>
        <begin position="20"/>
        <end position="42"/>
    </location>
</feature>
<accession>A0ABX0VDS8</accession>
<dbReference type="RefSeq" id="WP_167673202.1">
    <property type="nucleotide sequence ID" value="NZ_JAATJS010000003.1"/>
</dbReference>
<keyword evidence="1" id="KW-1133">Transmembrane helix</keyword>
<feature type="transmembrane region" description="Helical" evidence="1">
    <location>
        <begin position="92"/>
        <end position="112"/>
    </location>
</feature>
<evidence type="ECO:0000313" key="3">
    <source>
        <dbReference type="Proteomes" id="UP000707352"/>
    </source>
</evidence>
<proteinExistence type="predicted"/>
<keyword evidence="1" id="KW-0472">Membrane</keyword>
<evidence type="ECO:0000313" key="2">
    <source>
        <dbReference type="EMBL" id="NIX77329.1"/>
    </source>
</evidence>